<dbReference type="PANTHER" id="PTHR48105">
    <property type="entry name" value="THIOREDOXIN REDUCTASE 1-RELATED-RELATED"/>
    <property type="match status" value="1"/>
</dbReference>
<dbReference type="GO" id="GO:0005737">
    <property type="term" value="C:cytoplasm"/>
    <property type="evidence" value="ECO:0007669"/>
    <property type="project" value="InterPro"/>
</dbReference>
<dbReference type="InterPro" id="IPR008255">
    <property type="entry name" value="Pyr_nucl-diS_OxRdtase_2_AS"/>
</dbReference>
<dbReference type="EC" id="1.8.1.9" evidence="7"/>
<accession>A0A8T3V4Q3</accession>
<name>A0A8T3V4Q3_9EURY</name>
<evidence type="ECO:0000256" key="1">
    <source>
        <dbReference type="ARBA" id="ARBA00022630"/>
    </source>
</evidence>
<dbReference type="InterPro" id="IPR023753">
    <property type="entry name" value="FAD/NAD-binding_dom"/>
</dbReference>
<dbReference type="PRINTS" id="PR00368">
    <property type="entry name" value="FADPNR"/>
</dbReference>
<keyword evidence="5" id="KW-0676">Redox-active center</keyword>
<evidence type="ECO:0000313" key="7">
    <source>
        <dbReference type="EMBL" id="MBE6501533.1"/>
    </source>
</evidence>
<evidence type="ECO:0000256" key="2">
    <source>
        <dbReference type="ARBA" id="ARBA00022827"/>
    </source>
</evidence>
<dbReference type="Proteomes" id="UP000783037">
    <property type="component" value="Unassembled WGS sequence"/>
</dbReference>
<dbReference type="PROSITE" id="PS00573">
    <property type="entry name" value="PYRIDINE_REDOX_2"/>
    <property type="match status" value="1"/>
</dbReference>
<dbReference type="NCBIfam" id="TIGR01292">
    <property type="entry name" value="TRX_reduct"/>
    <property type="match status" value="1"/>
</dbReference>
<proteinExistence type="predicted"/>
<dbReference type="EMBL" id="SUTK01000011">
    <property type="protein sequence ID" value="MBE6501533.1"/>
    <property type="molecule type" value="Genomic_DNA"/>
</dbReference>
<keyword evidence="2" id="KW-0274">FAD</keyword>
<keyword evidence="4" id="KW-1015">Disulfide bond</keyword>
<dbReference type="AlphaFoldDB" id="A0A8T3V4Q3"/>
<dbReference type="Pfam" id="PF07992">
    <property type="entry name" value="Pyr_redox_2"/>
    <property type="match status" value="1"/>
</dbReference>
<comment type="caution">
    <text evidence="7">The sequence shown here is derived from an EMBL/GenBank/DDBJ whole genome shotgun (WGS) entry which is preliminary data.</text>
</comment>
<protein>
    <submittedName>
        <fullName evidence="7">Thioredoxin-disulfide reductase</fullName>
        <ecNumber evidence="7">1.8.1.9</ecNumber>
    </submittedName>
</protein>
<feature type="domain" description="FAD/NAD(P)-binding" evidence="6">
    <location>
        <begin position="4"/>
        <end position="291"/>
    </location>
</feature>
<keyword evidence="1" id="KW-0285">Flavoprotein</keyword>
<reference evidence="7" key="1">
    <citation type="submission" date="2019-04" db="EMBL/GenBank/DDBJ databases">
        <title>Evolution of Biomass-Degrading Anaerobic Consortia Revealed by Metagenomics.</title>
        <authorList>
            <person name="Peng X."/>
        </authorList>
    </citation>
    <scope>NUCLEOTIDE SEQUENCE</scope>
    <source>
        <strain evidence="7">SIG18</strain>
    </source>
</reference>
<dbReference type="GO" id="GO:0004791">
    <property type="term" value="F:thioredoxin-disulfide reductase (NADPH) activity"/>
    <property type="evidence" value="ECO:0007669"/>
    <property type="project" value="UniProtKB-EC"/>
</dbReference>
<dbReference type="InterPro" id="IPR050097">
    <property type="entry name" value="Ferredoxin-NADP_redctase_2"/>
</dbReference>
<dbReference type="GO" id="GO:0019430">
    <property type="term" value="P:removal of superoxide radicals"/>
    <property type="evidence" value="ECO:0007669"/>
    <property type="project" value="InterPro"/>
</dbReference>
<dbReference type="InterPro" id="IPR005982">
    <property type="entry name" value="Thioredox_Rdtase"/>
</dbReference>
<organism evidence="7 8">
    <name type="scientific">Methanobrevibacter thaueri</name>
    <dbReference type="NCBI Taxonomy" id="190975"/>
    <lineage>
        <taxon>Archaea</taxon>
        <taxon>Methanobacteriati</taxon>
        <taxon>Methanobacteriota</taxon>
        <taxon>Methanomada group</taxon>
        <taxon>Methanobacteria</taxon>
        <taxon>Methanobacteriales</taxon>
        <taxon>Methanobacteriaceae</taxon>
        <taxon>Methanobrevibacter</taxon>
    </lineage>
</organism>
<evidence type="ECO:0000259" key="6">
    <source>
        <dbReference type="Pfam" id="PF07992"/>
    </source>
</evidence>
<gene>
    <name evidence="7" type="primary">trxB</name>
    <name evidence="7" type="ORF">E7Z79_03725</name>
</gene>
<evidence type="ECO:0000256" key="3">
    <source>
        <dbReference type="ARBA" id="ARBA00023002"/>
    </source>
</evidence>
<dbReference type="SUPFAM" id="SSF51905">
    <property type="entry name" value="FAD/NAD(P)-binding domain"/>
    <property type="match status" value="1"/>
</dbReference>
<dbReference type="RefSeq" id="WP_303738637.1">
    <property type="nucleotide sequence ID" value="NZ_SUTK01000011.1"/>
</dbReference>
<dbReference type="InterPro" id="IPR036188">
    <property type="entry name" value="FAD/NAD-bd_sf"/>
</dbReference>
<evidence type="ECO:0000313" key="8">
    <source>
        <dbReference type="Proteomes" id="UP000783037"/>
    </source>
</evidence>
<dbReference type="Gene3D" id="3.50.50.60">
    <property type="entry name" value="FAD/NAD(P)-binding domain"/>
    <property type="match status" value="2"/>
</dbReference>
<evidence type="ECO:0000256" key="4">
    <source>
        <dbReference type="ARBA" id="ARBA00023157"/>
    </source>
</evidence>
<sequence length="304" mass="33363">MNEYDIIIIGAGPGGLTAGIYAGRQGTRNLIIDRDLAGGLGREVPEMENYPGFDNISGLELIEKMKAQATRNCDLREMEEVTEITKTDDEYRFTVKTTKDTYRSKTIILATGSSHRRLEAKGEDEFKGKGVSYCATCDGFFFAGRDIIMVGGGNSALQEALYLKNLGANVTVVHRRDEFRAQKHLQNQIKEAEIPTILNATVEEIKGEMLVESVILKDTQTGELTELPTNGVFVSVGYIPHTELAKQLDIDLDESGHIIIDKKQKTNVDYVYAIGDVCVGLKQWVVACGEGAVAATSAFEDLKS</sequence>
<dbReference type="PRINTS" id="PR00469">
    <property type="entry name" value="PNDRDTASEII"/>
</dbReference>
<keyword evidence="3 7" id="KW-0560">Oxidoreductase</keyword>
<evidence type="ECO:0000256" key="5">
    <source>
        <dbReference type="ARBA" id="ARBA00023284"/>
    </source>
</evidence>